<keyword evidence="1" id="KW-1133">Transmembrane helix</keyword>
<feature type="transmembrane region" description="Helical" evidence="1">
    <location>
        <begin position="76"/>
        <end position="94"/>
    </location>
</feature>
<organism evidence="2 3">
    <name type="scientific">Achromobacter veterisilvae</name>
    <dbReference type="NCBI Taxonomy" id="2069367"/>
    <lineage>
        <taxon>Bacteria</taxon>
        <taxon>Pseudomonadati</taxon>
        <taxon>Pseudomonadota</taxon>
        <taxon>Betaproteobacteria</taxon>
        <taxon>Burkholderiales</taxon>
        <taxon>Alcaligenaceae</taxon>
        <taxon>Achromobacter</taxon>
    </lineage>
</organism>
<evidence type="ECO:0000313" key="3">
    <source>
        <dbReference type="Proteomes" id="UP001456224"/>
    </source>
</evidence>
<feature type="transmembrane region" description="Helical" evidence="1">
    <location>
        <begin position="20"/>
        <end position="42"/>
    </location>
</feature>
<dbReference type="RefSeq" id="WP_338880755.1">
    <property type="nucleotide sequence ID" value="NZ_CP148753.1"/>
</dbReference>
<evidence type="ECO:0000313" key="2">
    <source>
        <dbReference type="EMBL" id="WXR75095.1"/>
    </source>
</evidence>
<feature type="transmembrane region" description="Helical" evidence="1">
    <location>
        <begin position="48"/>
        <end position="69"/>
    </location>
</feature>
<protein>
    <submittedName>
        <fullName evidence="2">Iron transporter</fullName>
    </submittedName>
</protein>
<keyword evidence="1" id="KW-0812">Transmembrane</keyword>
<evidence type="ECO:0000256" key="1">
    <source>
        <dbReference type="SAM" id="Phobius"/>
    </source>
</evidence>
<keyword evidence="1" id="KW-0472">Membrane</keyword>
<name>A0ABZ2S4D3_9BURK</name>
<dbReference type="EMBL" id="CP148753">
    <property type="protein sequence ID" value="WXR75095.1"/>
    <property type="molecule type" value="Genomic_DNA"/>
</dbReference>
<proteinExistence type="predicted"/>
<gene>
    <name evidence="2" type="ORF">WHX56_06220</name>
</gene>
<sequence>MSKRALSLRYRLQVASRVVAAAVGGYALTSATIVLVALLLPLPRAQAVLASSMLGFVWYTLAVIAVFSVRTAVRAWLAIALPTAAIALVCAWLLPAAGSGP</sequence>
<dbReference type="Proteomes" id="UP001456224">
    <property type="component" value="Chromosome"/>
</dbReference>
<accession>A0ABZ2S4D3</accession>
<reference evidence="2 3" key="1">
    <citation type="submission" date="2024-03" db="EMBL/GenBank/DDBJ databases">
        <title>Reference genomes for the five species model microbial community.</title>
        <authorList>
            <person name="Padfield D."/>
        </authorList>
    </citation>
    <scope>NUCLEOTIDE SEQUENCE [LARGE SCALE GENOMIC DNA]</scope>
    <source>
        <strain evidence="2 3">AB1</strain>
    </source>
</reference>
<keyword evidence="3" id="KW-1185">Reference proteome</keyword>